<evidence type="ECO:0000313" key="4">
    <source>
        <dbReference type="Proteomes" id="UP000241690"/>
    </source>
</evidence>
<protein>
    <recommendedName>
        <fullName evidence="2">HNH nuclease domain-containing protein</fullName>
    </recommendedName>
</protein>
<dbReference type="AlphaFoldDB" id="A0A2T4AJ25"/>
<feature type="region of interest" description="Disordered" evidence="1">
    <location>
        <begin position="486"/>
        <end position="507"/>
    </location>
</feature>
<evidence type="ECO:0000256" key="1">
    <source>
        <dbReference type="SAM" id="MobiDB-lite"/>
    </source>
</evidence>
<feature type="compositionally biased region" description="Basic and acidic residues" evidence="1">
    <location>
        <begin position="534"/>
        <end position="545"/>
    </location>
</feature>
<evidence type="ECO:0000259" key="2">
    <source>
        <dbReference type="Pfam" id="PF13391"/>
    </source>
</evidence>
<dbReference type="InterPro" id="IPR003615">
    <property type="entry name" value="HNH_nuc"/>
</dbReference>
<dbReference type="EMBL" id="KZ679678">
    <property type="protein sequence ID" value="PTB57066.1"/>
    <property type="molecule type" value="Genomic_DNA"/>
</dbReference>
<proteinExistence type="predicted"/>
<feature type="compositionally biased region" description="Low complexity" evidence="1">
    <location>
        <begin position="190"/>
        <end position="240"/>
    </location>
</feature>
<dbReference type="Pfam" id="PF13391">
    <property type="entry name" value="HNH_2"/>
    <property type="match status" value="1"/>
</dbReference>
<accession>A0A2T4AJ25</accession>
<name>A0A2T4AJ25_TRIHA</name>
<feature type="compositionally biased region" description="Polar residues" evidence="1">
    <location>
        <begin position="156"/>
        <end position="170"/>
    </location>
</feature>
<dbReference type="RefSeq" id="XP_024776743.1">
    <property type="nucleotide sequence ID" value="XM_024920774.1"/>
</dbReference>
<dbReference type="Proteomes" id="UP000241690">
    <property type="component" value="Unassembled WGS sequence"/>
</dbReference>
<feature type="compositionally biased region" description="Polar residues" evidence="1">
    <location>
        <begin position="249"/>
        <end position="259"/>
    </location>
</feature>
<reference evidence="3 4" key="1">
    <citation type="submission" date="2016-07" db="EMBL/GenBank/DDBJ databases">
        <title>Multiple horizontal gene transfer events from other fungi enriched the ability of initially mycotrophic Trichoderma (Ascomycota) to feed on dead plant biomass.</title>
        <authorList>
            <consortium name="DOE Joint Genome Institute"/>
            <person name="Aerts A."/>
            <person name="Atanasova L."/>
            <person name="Chenthamara K."/>
            <person name="Zhang J."/>
            <person name="Grujic M."/>
            <person name="Henrissat B."/>
            <person name="Kuo A."/>
            <person name="Salamov A."/>
            <person name="Lipzen A."/>
            <person name="Labutti K."/>
            <person name="Barry K."/>
            <person name="Miao Y."/>
            <person name="Rahimi M.J."/>
            <person name="Shen Q."/>
            <person name="Grigoriev I.V."/>
            <person name="Kubicek C.P."/>
            <person name="Druzhinina I.S."/>
        </authorList>
    </citation>
    <scope>NUCLEOTIDE SEQUENCE [LARGE SCALE GENOMIC DNA]</scope>
    <source>
        <strain evidence="3 4">CBS 226.95</strain>
    </source>
</reference>
<gene>
    <name evidence="3" type="ORF">M431DRAFT_529776</name>
</gene>
<feature type="compositionally biased region" description="Acidic residues" evidence="1">
    <location>
        <begin position="488"/>
        <end position="501"/>
    </location>
</feature>
<evidence type="ECO:0000313" key="3">
    <source>
        <dbReference type="EMBL" id="PTB57066.1"/>
    </source>
</evidence>
<dbReference type="GeneID" id="36629343"/>
<feature type="region of interest" description="Disordered" evidence="1">
    <location>
        <begin position="521"/>
        <end position="545"/>
    </location>
</feature>
<feature type="domain" description="HNH nuclease" evidence="2">
    <location>
        <begin position="306"/>
        <end position="383"/>
    </location>
</feature>
<keyword evidence="4" id="KW-1185">Reference proteome</keyword>
<feature type="region of interest" description="Disordered" evidence="1">
    <location>
        <begin position="143"/>
        <end position="284"/>
    </location>
</feature>
<sequence>MDDKTAKELHEVALSLDPHQIQQLLRMHNTDSLAPLLDLVENNPAFLESIVTDEVLEEPVLNYVTDLDVRRELLLHLGNIIHKSKLECEINMTVFALFMVAPIKQLKSTLKELQKNILEKNEAQINMFLSQLRTTCVASVQAISNKGGRPPGSSAAVRSSQATPLQGSPTKRQRQTHERSISDSKVTQLPATPSRPTTASRPTSPSRPTTPSRPTSPSRPTTPSRPTSPSRPTTPSRPTSFDLPFNPHYQLSTDNTQSLALDPASSAPKTPELSSAPKTPELVATPNTNRSAYAAKLCEKRDDMKCIFTGMQDPQAAHIFPFSGSKGSKIPNIVSTLRTFWGNDTATRFSDIFLNQDITETPQNLLSLNHQLHHWFDKGMMALKPLRKLDDGTVQVQLHWLKTSELKPTQVFNKNMKIQNAVDSAGIGENQSWGTITAHRQSGLPLQTGQVFNLTAKIPDHIPNMEFLQLSWDLLRVAAICGAAEPSDLSDFDDDDDDNGYEVETSSAMYYDDNYAEMSRWAREVENEEEEDREEHPSYNEKSPL</sequence>
<organism evidence="3 4">
    <name type="scientific">Trichoderma harzianum CBS 226.95</name>
    <dbReference type="NCBI Taxonomy" id="983964"/>
    <lineage>
        <taxon>Eukaryota</taxon>
        <taxon>Fungi</taxon>
        <taxon>Dikarya</taxon>
        <taxon>Ascomycota</taxon>
        <taxon>Pezizomycotina</taxon>
        <taxon>Sordariomycetes</taxon>
        <taxon>Hypocreomycetidae</taxon>
        <taxon>Hypocreales</taxon>
        <taxon>Hypocreaceae</taxon>
        <taxon>Trichoderma</taxon>
    </lineage>
</organism>